<reference evidence="1 2" key="1">
    <citation type="submission" date="2014-04" db="EMBL/GenBank/DDBJ databases">
        <authorList>
            <consortium name="DOE Joint Genome Institute"/>
            <person name="Kuo A."/>
            <person name="Tarkka M."/>
            <person name="Buscot F."/>
            <person name="Kohler A."/>
            <person name="Nagy L.G."/>
            <person name="Floudas D."/>
            <person name="Copeland A."/>
            <person name="Barry K.W."/>
            <person name="Cichocki N."/>
            <person name="Veneault-Fourrey C."/>
            <person name="LaButti K."/>
            <person name="Lindquist E.A."/>
            <person name="Lipzen A."/>
            <person name="Lundell T."/>
            <person name="Morin E."/>
            <person name="Murat C."/>
            <person name="Sun H."/>
            <person name="Tunlid A."/>
            <person name="Henrissat B."/>
            <person name="Grigoriev I.V."/>
            <person name="Hibbett D.S."/>
            <person name="Martin F."/>
            <person name="Nordberg H.P."/>
            <person name="Cantor M.N."/>
            <person name="Hua S.X."/>
        </authorList>
    </citation>
    <scope>NUCLEOTIDE SEQUENCE [LARGE SCALE GENOMIC DNA]</scope>
    <source>
        <strain evidence="1 2">F 1598</strain>
    </source>
</reference>
<sequence length="468" mass="53553">MYSTPFPIPLSEDDVVEVSGELLSPPRFRVLPFPPIMRQHKDGIQRHPCLMIEAKAAVTASLSDRAVWASWNIMKALPVELLMIIIDQVQLDSKRDLLQLRAVNRAFCSLISLIAFRCIHVDYNGVGTKYMRLIQQSNELLKSVQEVMFVDPEDAPFGVLLPPFTENFMRDTIYLEDLYEKMDSAMSTLHKFSAWRAAKMSFWPFVHSTTFGTIQENSTQLLYRQGRHLRSLYRQIQLSQTFESLAIAGLCLPRDYVRGVVPPTSVTSRLLHLVICVLSNDEHKHILEDLDGPNGAVDSSYAVMEHIDDPLDFFPPAGSPLTTLDFGSPRGMFHIPVMDFKEFHYPQLIHLSLDHISSKSSSSPDSLFAFILRHKATLRKLELHSCFLQVEDINGVDEEFWSHIWDKFSKELTQLSDLRINQTMRYILPSGKIVSRRFISHTRVAEDEEAQNRFLDHSQMIAMGVNSE</sequence>
<dbReference type="Proteomes" id="UP000054166">
    <property type="component" value="Unassembled WGS sequence"/>
</dbReference>
<reference evidence="2" key="2">
    <citation type="submission" date="2015-01" db="EMBL/GenBank/DDBJ databases">
        <title>Evolutionary Origins and Diversification of the Mycorrhizal Mutualists.</title>
        <authorList>
            <consortium name="DOE Joint Genome Institute"/>
            <consortium name="Mycorrhizal Genomics Consortium"/>
            <person name="Kohler A."/>
            <person name="Kuo A."/>
            <person name="Nagy L.G."/>
            <person name="Floudas D."/>
            <person name="Copeland A."/>
            <person name="Barry K.W."/>
            <person name="Cichocki N."/>
            <person name="Veneault-Fourrey C."/>
            <person name="LaButti K."/>
            <person name="Lindquist E.A."/>
            <person name="Lipzen A."/>
            <person name="Lundell T."/>
            <person name="Morin E."/>
            <person name="Murat C."/>
            <person name="Riley R."/>
            <person name="Ohm R."/>
            <person name="Sun H."/>
            <person name="Tunlid A."/>
            <person name="Henrissat B."/>
            <person name="Grigoriev I.V."/>
            <person name="Hibbett D.S."/>
            <person name="Martin F."/>
        </authorList>
    </citation>
    <scope>NUCLEOTIDE SEQUENCE [LARGE SCALE GENOMIC DNA]</scope>
    <source>
        <strain evidence="2">F 1598</strain>
    </source>
</reference>
<organism evidence="1 2">
    <name type="scientific">Piloderma croceum (strain F 1598)</name>
    <dbReference type="NCBI Taxonomy" id="765440"/>
    <lineage>
        <taxon>Eukaryota</taxon>
        <taxon>Fungi</taxon>
        <taxon>Dikarya</taxon>
        <taxon>Basidiomycota</taxon>
        <taxon>Agaricomycotina</taxon>
        <taxon>Agaricomycetes</taxon>
        <taxon>Agaricomycetidae</taxon>
        <taxon>Atheliales</taxon>
        <taxon>Atheliaceae</taxon>
        <taxon>Piloderma</taxon>
    </lineage>
</organism>
<dbReference type="HOGENOM" id="CLU_584092_0_0_1"/>
<keyword evidence="2" id="KW-1185">Reference proteome</keyword>
<protein>
    <recommendedName>
        <fullName evidence="3">F-box domain-containing protein</fullName>
    </recommendedName>
</protein>
<name>A0A0C3FU75_PILCF</name>
<evidence type="ECO:0008006" key="3">
    <source>
        <dbReference type="Google" id="ProtNLM"/>
    </source>
</evidence>
<proteinExistence type="predicted"/>
<dbReference type="InParanoid" id="A0A0C3FU75"/>
<evidence type="ECO:0000313" key="2">
    <source>
        <dbReference type="Proteomes" id="UP000054166"/>
    </source>
</evidence>
<dbReference type="EMBL" id="KN832978">
    <property type="protein sequence ID" value="KIM87930.1"/>
    <property type="molecule type" value="Genomic_DNA"/>
</dbReference>
<dbReference type="OrthoDB" id="2858653at2759"/>
<accession>A0A0C3FU75</accession>
<dbReference type="AlphaFoldDB" id="A0A0C3FU75"/>
<gene>
    <name evidence="1" type="ORF">PILCRDRAFT_266347</name>
</gene>
<evidence type="ECO:0000313" key="1">
    <source>
        <dbReference type="EMBL" id="KIM87930.1"/>
    </source>
</evidence>